<comment type="caution">
    <text evidence="2">The sequence shown here is derived from an EMBL/GenBank/DDBJ whole genome shotgun (WGS) entry which is preliminary data.</text>
</comment>
<accession>A0A7J0H6F8</accession>
<evidence type="ECO:0000313" key="3">
    <source>
        <dbReference type="Proteomes" id="UP000585474"/>
    </source>
</evidence>
<protein>
    <submittedName>
        <fullName evidence="2">Uncharacterized protein</fullName>
    </submittedName>
</protein>
<feature type="compositionally biased region" description="Basic residues" evidence="1">
    <location>
        <begin position="315"/>
        <end position="325"/>
    </location>
</feature>
<dbReference type="AlphaFoldDB" id="A0A7J0H6F8"/>
<reference evidence="2 3" key="1">
    <citation type="submission" date="2019-07" db="EMBL/GenBank/DDBJ databases">
        <title>De Novo Assembly of kiwifruit Actinidia rufa.</title>
        <authorList>
            <person name="Sugita-Konishi S."/>
            <person name="Sato K."/>
            <person name="Mori E."/>
            <person name="Abe Y."/>
            <person name="Kisaki G."/>
            <person name="Hamano K."/>
            <person name="Suezawa K."/>
            <person name="Otani M."/>
            <person name="Fukuda T."/>
            <person name="Manabe T."/>
            <person name="Gomi K."/>
            <person name="Tabuchi M."/>
            <person name="Akimitsu K."/>
            <person name="Kataoka I."/>
        </authorList>
    </citation>
    <scope>NUCLEOTIDE SEQUENCE [LARGE SCALE GENOMIC DNA]</scope>
    <source>
        <strain evidence="3">cv. Fuchu</strain>
    </source>
</reference>
<evidence type="ECO:0000313" key="2">
    <source>
        <dbReference type="EMBL" id="GFZ18525.1"/>
    </source>
</evidence>
<evidence type="ECO:0000256" key="1">
    <source>
        <dbReference type="SAM" id="MobiDB-lite"/>
    </source>
</evidence>
<dbReference type="Proteomes" id="UP000585474">
    <property type="component" value="Unassembled WGS sequence"/>
</dbReference>
<feature type="compositionally biased region" description="Polar residues" evidence="1">
    <location>
        <begin position="327"/>
        <end position="340"/>
    </location>
</feature>
<organism evidence="2 3">
    <name type="scientific">Actinidia rufa</name>
    <dbReference type="NCBI Taxonomy" id="165716"/>
    <lineage>
        <taxon>Eukaryota</taxon>
        <taxon>Viridiplantae</taxon>
        <taxon>Streptophyta</taxon>
        <taxon>Embryophyta</taxon>
        <taxon>Tracheophyta</taxon>
        <taxon>Spermatophyta</taxon>
        <taxon>Magnoliopsida</taxon>
        <taxon>eudicotyledons</taxon>
        <taxon>Gunneridae</taxon>
        <taxon>Pentapetalae</taxon>
        <taxon>asterids</taxon>
        <taxon>Ericales</taxon>
        <taxon>Actinidiaceae</taxon>
        <taxon>Actinidia</taxon>
    </lineage>
</organism>
<keyword evidence="3" id="KW-1185">Reference proteome</keyword>
<dbReference type="EMBL" id="BJWL01000027">
    <property type="protein sequence ID" value="GFZ18525.1"/>
    <property type="molecule type" value="Genomic_DNA"/>
</dbReference>
<sequence>MASLLLIGKSNLDLKELSYDAYVAIAIAFVSSVKENPIHSLLKALKQRPGMNPSMEAASGNTGIKQFRFLVSIAAAAVRKSIIAIERNSTVFGSAFLPIPLGLSFMVTGGRERYCHKCSGGCTDGFEHKGLRDTDWEVDFDPTIVQLTDGLSCLDKRALRQSWAEKDGVWPRISLSPMHVQSCNAVEADDVSWGHMSVVDTDLVILIPIGHSRVFCAFRLVSDDSADSISLFYVNNQYPMTGWGKESKWCIYSPKWSLSPRLFPGHCSETSITLSAPTEPRKDRKAKVKAQIHALVPPLCERAPIAVTHVERVKARRNSKARMQAKARSQGQARVSPTEGNSITNEERYIPTAPKWLADECVESDSSLKCGWTTFPGEKSGRDKDTIPTAAGGGETFEPDTSTARSFGAVVPGLDCKGSRNALKLNEDPMLRLAASADALCLGTYFSYVVSTDGTCGLPVLQIGTELETPQRMRFRLGNSFLSDLPHCRRKEPEQPLEEGNTAKRIPQASWSFLSLPADRRERSGIDSPITRLASATGKGTVAIASSPGQSSLPQRGVGSAKIDGKLPGLGFAISSVLSSVPCLDLFGFKVGVLFFHFQLS</sequence>
<gene>
    <name evidence="2" type="ORF">Acr_27g0002640</name>
</gene>
<dbReference type="OrthoDB" id="2010312at2759"/>
<proteinExistence type="predicted"/>
<feature type="region of interest" description="Disordered" evidence="1">
    <location>
        <begin position="315"/>
        <end position="340"/>
    </location>
</feature>
<name>A0A7J0H6F8_9ERIC</name>